<keyword evidence="2" id="KW-0732">Signal</keyword>
<evidence type="ECO:0000256" key="1">
    <source>
        <dbReference type="SAM" id="MobiDB-lite"/>
    </source>
</evidence>
<sequence>MARVVLFHVVLCVLVVVICRGSGGGFFAEGFSTHTSSTSNSNSVSTSTSSIQSIKLERQRQRQRQRQPKQLSHKISQRRIIGPLRLAANENNFDTDINVDTTSNKHNNDATGTTHHSSNRKPQSAALARFTTTIAASVLLFTGSTVRTPITVSTAEAFELPLSTSTFTSTSSLLLSNNGDNDNNNNDNVNGWSDLKKSLQPATASRPQIPFPSNEAMLEAAEKAAAASSSKPKATTFPPSPFFRKNINNNRGNGERPPSASSDTLQALISLDSSPSGASRPYNGADVLVLQVWSDRPPATTTTTSTTSMSTQPSKLLGGAKIPIGAVVGGFPVRVALGPQNAIGSSADNDNTEWKAYLSSQSLWLRASVCRGGSNDAVNDNSGSGSAAPGAAACPSEYPVQVLEGSGFSKWIDFSSTENSSSSSSAIMDGDSKSEISQKGIGGYGNGGVRAPASVLLTKTATTTTSPTTGM</sequence>
<reference evidence="3" key="1">
    <citation type="submission" date="2021-01" db="EMBL/GenBank/DDBJ databases">
        <authorList>
            <person name="Corre E."/>
            <person name="Pelletier E."/>
            <person name="Niang G."/>
            <person name="Scheremetjew M."/>
            <person name="Finn R."/>
            <person name="Kale V."/>
            <person name="Holt S."/>
            <person name="Cochrane G."/>
            <person name="Meng A."/>
            <person name="Brown T."/>
            <person name="Cohen L."/>
        </authorList>
    </citation>
    <scope>NUCLEOTIDE SEQUENCE</scope>
    <source>
        <strain evidence="3">10249 10 AB</strain>
    </source>
</reference>
<feature type="region of interest" description="Disordered" evidence="1">
    <location>
        <begin position="222"/>
        <end position="262"/>
    </location>
</feature>
<evidence type="ECO:0000256" key="2">
    <source>
        <dbReference type="SAM" id="SignalP"/>
    </source>
</evidence>
<dbReference type="AlphaFoldDB" id="A0A7S4AGH6"/>
<feature type="compositionally biased region" description="Low complexity" evidence="1">
    <location>
        <begin position="222"/>
        <end position="234"/>
    </location>
</feature>
<feature type="region of interest" description="Disordered" evidence="1">
    <location>
        <begin position="417"/>
        <end position="444"/>
    </location>
</feature>
<dbReference type="EMBL" id="HBIX01010134">
    <property type="protein sequence ID" value="CAE0714938.1"/>
    <property type="molecule type" value="Transcribed_RNA"/>
</dbReference>
<feature type="signal peptide" evidence="2">
    <location>
        <begin position="1"/>
        <end position="23"/>
    </location>
</feature>
<name>A0A7S4AGH6_9STRA</name>
<accession>A0A7S4AGH6</accession>
<gene>
    <name evidence="3" type="ORF">PAUS00366_LOCUS7690</name>
</gene>
<proteinExistence type="predicted"/>
<feature type="region of interest" description="Disordered" evidence="1">
    <location>
        <begin position="97"/>
        <end position="123"/>
    </location>
</feature>
<evidence type="ECO:0000313" key="3">
    <source>
        <dbReference type="EMBL" id="CAE0714938.1"/>
    </source>
</evidence>
<protein>
    <submittedName>
        <fullName evidence="3">Uncharacterized protein</fullName>
    </submittedName>
</protein>
<feature type="compositionally biased region" description="Low complexity" evidence="1">
    <location>
        <begin position="417"/>
        <end position="429"/>
    </location>
</feature>
<organism evidence="3">
    <name type="scientific">Pseudo-nitzschia australis</name>
    <dbReference type="NCBI Taxonomy" id="44445"/>
    <lineage>
        <taxon>Eukaryota</taxon>
        <taxon>Sar</taxon>
        <taxon>Stramenopiles</taxon>
        <taxon>Ochrophyta</taxon>
        <taxon>Bacillariophyta</taxon>
        <taxon>Bacillariophyceae</taxon>
        <taxon>Bacillariophycidae</taxon>
        <taxon>Bacillariales</taxon>
        <taxon>Bacillariaceae</taxon>
        <taxon>Pseudo-nitzschia</taxon>
    </lineage>
</organism>
<feature type="chain" id="PRO_5030587968" evidence="2">
    <location>
        <begin position="24"/>
        <end position="471"/>
    </location>
</feature>
<feature type="compositionally biased region" description="Polar residues" evidence="1">
    <location>
        <begin position="97"/>
        <end position="122"/>
    </location>
</feature>